<sequence>MIYYWSYLERGHGGLGLAGRRASRLLPLRLALVDDRVQAVGRRVGGEPLLDGEELLRAPEVGPRDRGLEVVAVPAVVRAGAVGGEVHGAGRLAHAGAPAAEDVQVAALVVVVAGAHEAAPPRQVPDPDARAVGAQQRHADGRVRAALPDGPRPHVHRVHALVLRVRLQLRLRRGARAPDDGRRARRRRRRRVRLMNQANKGARGDGANNRFKRRLRRRHSAIAADSR</sequence>
<organism evidence="2">
    <name type="scientific">Zea mays</name>
    <name type="common">Maize</name>
    <dbReference type="NCBI Taxonomy" id="4577"/>
    <lineage>
        <taxon>Eukaryota</taxon>
        <taxon>Viridiplantae</taxon>
        <taxon>Streptophyta</taxon>
        <taxon>Embryophyta</taxon>
        <taxon>Tracheophyta</taxon>
        <taxon>Spermatophyta</taxon>
        <taxon>Magnoliopsida</taxon>
        <taxon>Liliopsida</taxon>
        <taxon>Poales</taxon>
        <taxon>Poaceae</taxon>
        <taxon>PACMAD clade</taxon>
        <taxon>Panicoideae</taxon>
        <taxon>Andropogonodae</taxon>
        <taxon>Andropogoneae</taxon>
        <taxon>Tripsacinae</taxon>
        <taxon>Zea</taxon>
    </lineage>
</organism>
<name>C4JA30_MAIZE</name>
<feature type="region of interest" description="Disordered" evidence="1">
    <location>
        <begin position="175"/>
        <end position="227"/>
    </location>
</feature>
<evidence type="ECO:0000256" key="1">
    <source>
        <dbReference type="SAM" id="MobiDB-lite"/>
    </source>
</evidence>
<protein>
    <submittedName>
        <fullName evidence="2">Uncharacterized protein</fullName>
    </submittedName>
</protein>
<accession>C4JA30</accession>
<evidence type="ECO:0000313" key="2">
    <source>
        <dbReference type="EMBL" id="ACR38030.1"/>
    </source>
</evidence>
<proteinExistence type="evidence at transcript level"/>
<dbReference type="AlphaFoldDB" id="C4JA30"/>
<reference evidence="2" key="1">
    <citation type="journal article" date="2009" name="PLoS Genet.">
        <title>Sequencing, mapping, and analysis of 27,455 maize full-length cDNAs.</title>
        <authorList>
            <person name="Soderlund C."/>
            <person name="Descour A."/>
            <person name="Kudrna D."/>
            <person name="Bomhoff M."/>
            <person name="Boyd L."/>
            <person name="Currie J."/>
            <person name="Angelova A."/>
            <person name="Collura K."/>
            <person name="Wissotski M."/>
            <person name="Ashley E."/>
            <person name="Morrow D."/>
            <person name="Fernandes J."/>
            <person name="Walbot V."/>
            <person name="Yu Y."/>
        </authorList>
    </citation>
    <scope>NUCLEOTIDE SEQUENCE</scope>
    <source>
        <strain evidence="2">B73</strain>
    </source>
</reference>
<feature type="compositionally biased region" description="Basic residues" evidence="1">
    <location>
        <begin position="183"/>
        <end position="193"/>
    </location>
</feature>
<feature type="compositionally biased region" description="Basic residues" evidence="1">
    <location>
        <begin position="210"/>
        <end position="220"/>
    </location>
</feature>
<dbReference type="EMBL" id="BT087677">
    <property type="protein sequence ID" value="ACR38030.1"/>
    <property type="molecule type" value="mRNA"/>
</dbReference>
<reference evidence="2" key="2">
    <citation type="submission" date="2012-06" db="EMBL/GenBank/DDBJ databases">
        <authorList>
            <person name="Yu Y."/>
            <person name="Currie J."/>
            <person name="Lomeli R."/>
            <person name="Angelova A."/>
            <person name="Collura K."/>
            <person name="Wissotski M."/>
            <person name="Campos D."/>
            <person name="Kudrna D."/>
            <person name="Golser W."/>
            <person name="Ashely E."/>
            <person name="Descour A."/>
            <person name="Fernandes J."/>
            <person name="Soderlund C."/>
            <person name="Walbot V."/>
        </authorList>
    </citation>
    <scope>NUCLEOTIDE SEQUENCE</scope>
    <source>
        <strain evidence="2">B73</strain>
    </source>
</reference>